<evidence type="ECO:0000313" key="2">
    <source>
        <dbReference type="Proteomes" id="UP000593564"/>
    </source>
</evidence>
<dbReference type="EMBL" id="JACBKZ010000014">
    <property type="protein sequence ID" value="KAF5934552.1"/>
    <property type="molecule type" value="Genomic_DNA"/>
</dbReference>
<comment type="caution">
    <text evidence="1">The sequence shown here is derived from an EMBL/GenBank/DDBJ whole genome shotgun (WGS) entry which is preliminary data.</text>
</comment>
<dbReference type="AlphaFoldDB" id="A0A7J7G1L5"/>
<organism evidence="1 2">
    <name type="scientific">Camellia sinensis</name>
    <name type="common">Tea plant</name>
    <name type="synonym">Thea sinensis</name>
    <dbReference type="NCBI Taxonomy" id="4442"/>
    <lineage>
        <taxon>Eukaryota</taxon>
        <taxon>Viridiplantae</taxon>
        <taxon>Streptophyta</taxon>
        <taxon>Embryophyta</taxon>
        <taxon>Tracheophyta</taxon>
        <taxon>Spermatophyta</taxon>
        <taxon>Magnoliopsida</taxon>
        <taxon>eudicotyledons</taxon>
        <taxon>Gunneridae</taxon>
        <taxon>Pentapetalae</taxon>
        <taxon>asterids</taxon>
        <taxon>Ericales</taxon>
        <taxon>Theaceae</taxon>
        <taxon>Camellia</taxon>
    </lineage>
</organism>
<gene>
    <name evidence="1" type="ORF">HYC85_030723</name>
</gene>
<sequence>MGKYRFMVSSPGALAEFRREYSISDDVHLELAKKGHTPRGELDKCPSWSCP</sequence>
<keyword evidence="2" id="KW-1185">Reference proteome</keyword>
<name>A0A7J7G1L5_CAMSI</name>
<proteinExistence type="predicted"/>
<accession>A0A7J7G1L5</accession>
<evidence type="ECO:0000313" key="1">
    <source>
        <dbReference type="EMBL" id="KAF5934552.1"/>
    </source>
</evidence>
<protein>
    <submittedName>
        <fullName evidence="1">Uncharacterized protein</fullName>
    </submittedName>
</protein>
<reference evidence="2" key="1">
    <citation type="journal article" date="2020" name="Nat. Commun.">
        <title>Genome assembly of wild tea tree DASZ reveals pedigree and selection history of tea varieties.</title>
        <authorList>
            <person name="Zhang W."/>
            <person name="Zhang Y."/>
            <person name="Qiu H."/>
            <person name="Guo Y."/>
            <person name="Wan H."/>
            <person name="Zhang X."/>
            <person name="Scossa F."/>
            <person name="Alseekh S."/>
            <person name="Zhang Q."/>
            <person name="Wang P."/>
            <person name="Xu L."/>
            <person name="Schmidt M.H."/>
            <person name="Jia X."/>
            <person name="Li D."/>
            <person name="Zhu A."/>
            <person name="Guo F."/>
            <person name="Chen W."/>
            <person name="Ni D."/>
            <person name="Usadel B."/>
            <person name="Fernie A.R."/>
            <person name="Wen W."/>
        </authorList>
    </citation>
    <scope>NUCLEOTIDE SEQUENCE [LARGE SCALE GENOMIC DNA]</scope>
    <source>
        <strain evidence="2">cv. G240</strain>
    </source>
</reference>
<reference evidence="1 2" key="2">
    <citation type="submission" date="2020-07" db="EMBL/GenBank/DDBJ databases">
        <title>Genome assembly of wild tea tree DASZ reveals pedigree and selection history of tea varieties.</title>
        <authorList>
            <person name="Zhang W."/>
        </authorList>
    </citation>
    <scope>NUCLEOTIDE SEQUENCE [LARGE SCALE GENOMIC DNA]</scope>
    <source>
        <strain evidence="2">cv. G240</strain>
        <tissue evidence="1">Leaf</tissue>
    </source>
</reference>
<dbReference type="Proteomes" id="UP000593564">
    <property type="component" value="Unassembled WGS sequence"/>
</dbReference>